<evidence type="ECO:0000256" key="7">
    <source>
        <dbReference type="ARBA" id="ARBA00042761"/>
    </source>
</evidence>
<proteinExistence type="predicted"/>
<dbReference type="RefSeq" id="WP_053180110.1">
    <property type="nucleotide sequence ID" value="NZ_LGIA01000033.1"/>
</dbReference>
<dbReference type="OrthoDB" id="9793333at2"/>
<evidence type="ECO:0000256" key="6">
    <source>
        <dbReference type="ARBA" id="ARBA00040531"/>
    </source>
</evidence>
<comment type="caution">
    <text evidence="9">The sequence shown here is derived from an EMBL/GenBank/DDBJ whole genome shotgun (WGS) entry which is preliminary data.</text>
</comment>
<evidence type="ECO:0000256" key="4">
    <source>
        <dbReference type="ARBA" id="ARBA00022839"/>
    </source>
</evidence>
<keyword evidence="3" id="KW-0378">Hydrolase</keyword>
<evidence type="ECO:0000256" key="2">
    <source>
        <dbReference type="ARBA" id="ARBA00022723"/>
    </source>
</evidence>
<evidence type="ECO:0000256" key="5">
    <source>
        <dbReference type="ARBA" id="ARBA00022842"/>
    </source>
</evidence>
<keyword evidence="10" id="KW-1185">Reference proteome</keyword>
<dbReference type="SMART" id="SM00474">
    <property type="entry name" value="35EXOc"/>
    <property type="match status" value="1"/>
</dbReference>
<evidence type="ECO:0000256" key="3">
    <source>
        <dbReference type="ARBA" id="ARBA00022801"/>
    </source>
</evidence>
<sequence length="192" mass="21602">MFIESITKEELADLPLHAFDGEIVLVENEEQLQWAVNYLKKQDVLGFDTETKPAFKRGQVHQVALLQLSTCDKAFIIRISKIGLPEILKDILADENITKVGVAIRDDIKALQKINRFTPGGFIELQDEVKEYGIQDFSLKKITGIVLGFRISKSQRLSNWEADQLTDAQLSYAATDAWVSCEIFNSLIAAQS</sequence>
<dbReference type="CDD" id="cd06141">
    <property type="entry name" value="WRN_exo"/>
    <property type="match status" value="1"/>
</dbReference>
<dbReference type="SUPFAM" id="SSF53098">
    <property type="entry name" value="Ribonuclease H-like"/>
    <property type="match status" value="1"/>
</dbReference>
<dbReference type="Pfam" id="PF01612">
    <property type="entry name" value="DNA_pol_A_exo1"/>
    <property type="match status" value="1"/>
</dbReference>
<keyword evidence="4 9" id="KW-0269">Exonuclease</keyword>
<evidence type="ECO:0000313" key="10">
    <source>
        <dbReference type="Proteomes" id="UP000036958"/>
    </source>
</evidence>
<evidence type="ECO:0000256" key="1">
    <source>
        <dbReference type="ARBA" id="ARBA00022722"/>
    </source>
</evidence>
<dbReference type="EMBL" id="LGIA01000033">
    <property type="protein sequence ID" value="KOH46293.1"/>
    <property type="molecule type" value="Genomic_DNA"/>
</dbReference>
<evidence type="ECO:0000259" key="8">
    <source>
        <dbReference type="SMART" id="SM00474"/>
    </source>
</evidence>
<dbReference type="GO" id="GO:0008408">
    <property type="term" value="F:3'-5' exonuclease activity"/>
    <property type="evidence" value="ECO:0007669"/>
    <property type="project" value="InterPro"/>
</dbReference>
<dbReference type="Gene3D" id="3.30.420.10">
    <property type="entry name" value="Ribonuclease H-like superfamily/Ribonuclease H"/>
    <property type="match status" value="1"/>
</dbReference>
<dbReference type="PATRIC" id="fig|1409788.3.peg.906"/>
<keyword evidence="2" id="KW-0479">Metal-binding</keyword>
<dbReference type="GO" id="GO:0006139">
    <property type="term" value="P:nucleobase-containing compound metabolic process"/>
    <property type="evidence" value="ECO:0007669"/>
    <property type="project" value="InterPro"/>
</dbReference>
<feature type="domain" description="3'-5' exonuclease" evidence="8">
    <location>
        <begin position="23"/>
        <end position="192"/>
    </location>
</feature>
<dbReference type="AlphaFoldDB" id="A0A0L8VD70"/>
<keyword evidence="1" id="KW-0540">Nuclease</keyword>
<dbReference type="GO" id="GO:0046872">
    <property type="term" value="F:metal ion binding"/>
    <property type="evidence" value="ECO:0007669"/>
    <property type="project" value="UniProtKB-KW"/>
</dbReference>
<dbReference type="STRING" id="1409788.NC99_08870"/>
<keyword evidence="5" id="KW-0460">Magnesium</keyword>
<dbReference type="PANTHER" id="PTHR13620:SF109">
    <property type="entry name" value="3'-5' EXONUCLEASE"/>
    <property type="match status" value="1"/>
</dbReference>
<dbReference type="InterPro" id="IPR012337">
    <property type="entry name" value="RNaseH-like_sf"/>
</dbReference>
<dbReference type="InterPro" id="IPR051132">
    <property type="entry name" value="3-5_Exonuclease_domain"/>
</dbReference>
<dbReference type="InterPro" id="IPR002562">
    <property type="entry name" value="3'-5'_exonuclease_dom"/>
</dbReference>
<organism evidence="9 10">
    <name type="scientific">Sunxiuqinia dokdonensis</name>
    <dbReference type="NCBI Taxonomy" id="1409788"/>
    <lineage>
        <taxon>Bacteria</taxon>
        <taxon>Pseudomonadati</taxon>
        <taxon>Bacteroidota</taxon>
        <taxon>Bacteroidia</taxon>
        <taxon>Marinilabiliales</taxon>
        <taxon>Prolixibacteraceae</taxon>
        <taxon>Sunxiuqinia</taxon>
    </lineage>
</organism>
<dbReference type="Proteomes" id="UP000036958">
    <property type="component" value="Unassembled WGS sequence"/>
</dbReference>
<dbReference type="PANTHER" id="PTHR13620">
    <property type="entry name" value="3-5 EXONUCLEASE"/>
    <property type="match status" value="1"/>
</dbReference>
<accession>A0A0L8VD70</accession>
<protein>
    <recommendedName>
        <fullName evidence="6">3'-5' exonuclease</fullName>
    </recommendedName>
    <alternativeName>
        <fullName evidence="7">Werner Syndrome-like exonuclease</fullName>
    </alternativeName>
</protein>
<dbReference type="GO" id="GO:0003676">
    <property type="term" value="F:nucleic acid binding"/>
    <property type="evidence" value="ECO:0007669"/>
    <property type="project" value="InterPro"/>
</dbReference>
<gene>
    <name evidence="9" type="ORF">NC99_08870</name>
</gene>
<evidence type="ECO:0000313" key="9">
    <source>
        <dbReference type="EMBL" id="KOH46293.1"/>
    </source>
</evidence>
<dbReference type="InterPro" id="IPR036397">
    <property type="entry name" value="RNaseH_sf"/>
</dbReference>
<reference evidence="10" key="1">
    <citation type="submission" date="2015-07" db="EMBL/GenBank/DDBJ databases">
        <title>Genome sequencing of Sunxiuqinia dokdonensis strain SK.</title>
        <authorList>
            <person name="Ahn S."/>
            <person name="Kim B.-C."/>
        </authorList>
    </citation>
    <scope>NUCLEOTIDE SEQUENCE [LARGE SCALE GENOMIC DNA]</scope>
    <source>
        <strain evidence="10">SK</strain>
    </source>
</reference>
<name>A0A0L8VD70_9BACT</name>